<dbReference type="EMBL" id="BQNB010012953">
    <property type="protein sequence ID" value="GJT09974.1"/>
    <property type="molecule type" value="Genomic_DNA"/>
</dbReference>
<dbReference type="InterPro" id="IPR001584">
    <property type="entry name" value="Integrase_cat-core"/>
</dbReference>
<reference evidence="4" key="2">
    <citation type="submission" date="2022-01" db="EMBL/GenBank/DDBJ databases">
        <authorList>
            <person name="Yamashiro T."/>
            <person name="Shiraishi A."/>
            <person name="Satake H."/>
            <person name="Nakayama K."/>
        </authorList>
    </citation>
    <scope>NUCLEOTIDE SEQUENCE</scope>
</reference>
<dbReference type="InterPro" id="IPR036397">
    <property type="entry name" value="RNaseH_sf"/>
</dbReference>
<keyword evidence="1" id="KW-0511">Multifunctional enzyme</keyword>
<accession>A0ABQ5B9B4</accession>
<dbReference type="Gene3D" id="2.40.50.40">
    <property type="match status" value="1"/>
</dbReference>
<dbReference type="SMART" id="SM00298">
    <property type="entry name" value="CHROMO"/>
    <property type="match status" value="1"/>
</dbReference>
<dbReference type="Gene3D" id="3.30.70.270">
    <property type="match status" value="1"/>
</dbReference>
<dbReference type="Pfam" id="PF17919">
    <property type="entry name" value="RT_RNaseH_2"/>
    <property type="match status" value="1"/>
</dbReference>
<name>A0ABQ5B9B4_9ASTR</name>
<dbReference type="InterPro" id="IPR056924">
    <property type="entry name" value="SH3_Tf2-1"/>
</dbReference>
<evidence type="ECO:0000259" key="3">
    <source>
        <dbReference type="PROSITE" id="PS50994"/>
    </source>
</evidence>
<dbReference type="SUPFAM" id="SSF54160">
    <property type="entry name" value="Chromo domain-like"/>
    <property type="match status" value="1"/>
</dbReference>
<dbReference type="PANTHER" id="PTHR37984:SF5">
    <property type="entry name" value="PROTEIN NYNRIN-LIKE"/>
    <property type="match status" value="1"/>
</dbReference>
<keyword evidence="5" id="KW-1185">Reference proteome</keyword>
<protein>
    <submittedName>
        <fullName evidence="4">Nucleotidyltransferase, ribonuclease H</fullName>
    </submittedName>
</protein>
<feature type="domain" description="Chromo" evidence="2">
    <location>
        <begin position="562"/>
        <end position="616"/>
    </location>
</feature>
<organism evidence="4 5">
    <name type="scientific">Tanacetum coccineum</name>
    <dbReference type="NCBI Taxonomy" id="301880"/>
    <lineage>
        <taxon>Eukaryota</taxon>
        <taxon>Viridiplantae</taxon>
        <taxon>Streptophyta</taxon>
        <taxon>Embryophyta</taxon>
        <taxon>Tracheophyta</taxon>
        <taxon>Spermatophyta</taxon>
        <taxon>Magnoliopsida</taxon>
        <taxon>eudicotyledons</taxon>
        <taxon>Gunneridae</taxon>
        <taxon>Pentapetalae</taxon>
        <taxon>asterids</taxon>
        <taxon>campanulids</taxon>
        <taxon>Asterales</taxon>
        <taxon>Asteraceae</taxon>
        <taxon>Asteroideae</taxon>
        <taxon>Anthemideae</taxon>
        <taxon>Anthemidinae</taxon>
        <taxon>Tanacetum</taxon>
    </lineage>
</organism>
<evidence type="ECO:0000259" key="2">
    <source>
        <dbReference type="PROSITE" id="PS50013"/>
    </source>
</evidence>
<feature type="domain" description="Integrase catalytic" evidence="3">
    <location>
        <begin position="310"/>
        <end position="415"/>
    </location>
</feature>
<dbReference type="PROSITE" id="PS50994">
    <property type="entry name" value="INTEGRASE"/>
    <property type="match status" value="1"/>
</dbReference>
<dbReference type="PANTHER" id="PTHR37984">
    <property type="entry name" value="PROTEIN CBG26694"/>
    <property type="match status" value="1"/>
</dbReference>
<dbReference type="InterPro" id="IPR012337">
    <property type="entry name" value="RNaseH-like_sf"/>
</dbReference>
<dbReference type="CDD" id="cd09274">
    <property type="entry name" value="RNase_HI_RT_Ty3"/>
    <property type="match status" value="1"/>
</dbReference>
<evidence type="ECO:0000313" key="4">
    <source>
        <dbReference type="EMBL" id="GJT09974.1"/>
    </source>
</evidence>
<dbReference type="InterPro" id="IPR041577">
    <property type="entry name" value="RT_RNaseH_2"/>
</dbReference>
<dbReference type="InterPro" id="IPR000953">
    <property type="entry name" value="Chromo/chromo_shadow_dom"/>
</dbReference>
<dbReference type="Proteomes" id="UP001151760">
    <property type="component" value="Unassembled WGS sequence"/>
</dbReference>
<dbReference type="PROSITE" id="PS50013">
    <property type="entry name" value="CHROMO_2"/>
    <property type="match status" value="1"/>
</dbReference>
<proteinExistence type="predicted"/>
<gene>
    <name evidence="4" type="ORF">Tco_0857016</name>
</gene>
<dbReference type="InterPro" id="IPR043128">
    <property type="entry name" value="Rev_trsase/Diguanyl_cyclase"/>
</dbReference>
<reference evidence="4" key="1">
    <citation type="journal article" date="2022" name="Int. J. Mol. Sci.">
        <title>Draft Genome of Tanacetum Coccineum: Genomic Comparison of Closely Related Tanacetum-Family Plants.</title>
        <authorList>
            <person name="Yamashiro T."/>
            <person name="Shiraishi A."/>
            <person name="Nakayama K."/>
            <person name="Satake H."/>
        </authorList>
    </citation>
    <scope>NUCLEOTIDE SEQUENCE</scope>
</reference>
<comment type="caution">
    <text evidence="4">The sequence shown here is derived from an EMBL/GenBank/DDBJ whole genome shotgun (WGS) entry which is preliminary data.</text>
</comment>
<dbReference type="InterPro" id="IPR050951">
    <property type="entry name" value="Retrovirus_Pol_polyprotein"/>
</dbReference>
<dbReference type="InterPro" id="IPR043502">
    <property type="entry name" value="DNA/RNA_pol_sf"/>
</dbReference>
<dbReference type="Gene3D" id="3.30.420.10">
    <property type="entry name" value="Ribonuclease H-like superfamily/Ribonuclease H"/>
    <property type="match status" value="2"/>
</dbReference>
<dbReference type="InterPro" id="IPR023780">
    <property type="entry name" value="Chromo_domain"/>
</dbReference>
<dbReference type="Pfam" id="PF00385">
    <property type="entry name" value="Chromo"/>
    <property type="match status" value="1"/>
</dbReference>
<sequence>MMDGAKIKAIQEWEPPTKVTELRSFLGLVNYYRRFIMGYSAIASPLTDLLKKNKAWIWDEECQAAFESLKRAVMEEPVLRLPDVTMPFELHTDASNFAIGGVLMQDGHPIAFESRKLNDTEKSTRFVIKTDNIATSYFQTQKKLSPKQARWQDFLAEFDYQLEYKPGKANVVADALSRKAEFAAITQAQFFLQDQIKEGLEHDPLAKKIIALAKDERTQRFWLKGDMLFTKGDRLYVPKWGDLRQAILKECHDSKGWSSGDYEGIGIDKIEQKKSGGLLEPLPTPKGPWESVSMDFITCLPKSEGGGSIIVVVDRFSKYGTFIAAPPDVTADDTAKLFFKNVIMGTDLNFSMSFHPQTDGQTERVNALLELYLRHYVSANQHDWAKLLDVAQFSYNMQRSEATGKSPFELVTGRQPLTPNALAASYEGSSPAAYKTMKEWHEQADLARASLDKAAKKMKKWADERRRHVEFEVGDQVMVKLLPQQFKSLRKVHKGLIRRYEGPFPVIGRVGKVSYRVQLPPKLKIHPVFHVSFLKPYHGDEEDPERGVSKRAPTAVVTSYDREVEEILSDRTIRRRGVPSYKEYLIKWRDLPDSEASWEAEDLLWQFADEIKRYHEDGTTRTILSGILWKVLEGLGSSWKVVKLLPQQFKSLRKVHKELIRRYEGPFPMIGRVGK</sequence>
<dbReference type="Pfam" id="PF24626">
    <property type="entry name" value="SH3_Tf2-1"/>
    <property type="match status" value="1"/>
</dbReference>
<dbReference type="InterPro" id="IPR016197">
    <property type="entry name" value="Chromo-like_dom_sf"/>
</dbReference>
<evidence type="ECO:0000313" key="5">
    <source>
        <dbReference type="Proteomes" id="UP001151760"/>
    </source>
</evidence>
<dbReference type="SUPFAM" id="SSF53098">
    <property type="entry name" value="Ribonuclease H-like"/>
    <property type="match status" value="1"/>
</dbReference>
<dbReference type="SUPFAM" id="SSF56672">
    <property type="entry name" value="DNA/RNA polymerases"/>
    <property type="match status" value="1"/>
</dbReference>
<feature type="non-terminal residue" evidence="4">
    <location>
        <position position="675"/>
    </location>
</feature>
<evidence type="ECO:0000256" key="1">
    <source>
        <dbReference type="ARBA" id="ARBA00023268"/>
    </source>
</evidence>